<evidence type="ECO:0000313" key="5">
    <source>
        <dbReference type="EMBL" id="GET89241.1"/>
    </source>
</evidence>
<keyword evidence="2" id="KW-0235">DNA replication</keyword>
<keyword evidence="6" id="KW-1185">Reference proteome</keyword>
<dbReference type="GO" id="GO:0003677">
    <property type="term" value="F:DNA binding"/>
    <property type="evidence" value="ECO:0007669"/>
    <property type="project" value="InterPro"/>
</dbReference>
<dbReference type="Proteomes" id="UP000419144">
    <property type="component" value="Unassembled WGS sequence"/>
</dbReference>
<dbReference type="FunFam" id="3.60.21.50:FF:000012">
    <property type="entry name" value="DNA polymerase delta subunit 2, putative"/>
    <property type="match status" value="1"/>
</dbReference>
<dbReference type="Pfam" id="PF04042">
    <property type="entry name" value="DNA_pol_E_B"/>
    <property type="match status" value="2"/>
</dbReference>
<dbReference type="EMBL" id="BLBS01000034">
    <property type="protein sequence ID" value="GET89241.1"/>
    <property type="molecule type" value="Genomic_DNA"/>
</dbReference>
<dbReference type="InterPro" id="IPR040663">
    <property type="entry name" value="DNA_pol_D_N"/>
</dbReference>
<feature type="domain" description="DNA polymerase alpha/delta/epsilon subunit B" evidence="3">
    <location>
        <begin position="269"/>
        <end position="402"/>
    </location>
</feature>
<comment type="similarity">
    <text evidence="1">Belongs to the DNA polymerase delta/II small subunit family.</text>
</comment>
<dbReference type="PANTHER" id="PTHR10416:SF0">
    <property type="entry name" value="DNA POLYMERASE DELTA SUBUNIT 2"/>
    <property type="match status" value="1"/>
</dbReference>
<evidence type="ECO:0000256" key="2">
    <source>
        <dbReference type="ARBA" id="ARBA00022705"/>
    </source>
</evidence>
<organism evidence="5 6">
    <name type="scientific">Leishmania tarentolae</name>
    <name type="common">Sauroleishmania tarentolae</name>
    <dbReference type="NCBI Taxonomy" id="5689"/>
    <lineage>
        <taxon>Eukaryota</taxon>
        <taxon>Discoba</taxon>
        <taxon>Euglenozoa</taxon>
        <taxon>Kinetoplastea</taxon>
        <taxon>Metakinetoplastina</taxon>
        <taxon>Trypanosomatida</taxon>
        <taxon>Trypanosomatidae</taxon>
        <taxon>Leishmaniinae</taxon>
        <taxon>Leishmania</taxon>
        <taxon>lizard Leishmania</taxon>
    </lineage>
</organism>
<evidence type="ECO:0000313" key="6">
    <source>
        <dbReference type="Proteomes" id="UP000419144"/>
    </source>
</evidence>
<dbReference type="Gene3D" id="3.60.21.50">
    <property type="match status" value="1"/>
</dbReference>
<proteinExistence type="inferred from homology"/>
<dbReference type="InterPro" id="IPR024826">
    <property type="entry name" value="DNA_pol_delta/II_ssu"/>
</dbReference>
<dbReference type="PANTHER" id="PTHR10416">
    <property type="entry name" value="DNA POLYMERASE DELTA SUBUNIT 2"/>
    <property type="match status" value="1"/>
</dbReference>
<evidence type="ECO:0000256" key="1">
    <source>
        <dbReference type="ARBA" id="ARBA00006035"/>
    </source>
</evidence>
<dbReference type="Gene3D" id="2.40.50.430">
    <property type="match status" value="1"/>
</dbReference>
<dbReference type="GO" id="GO:0043625">
    <property type="term" value="C:delta DNA polymerase complex"/>
    <property type="evidence" value="ECO:0007669"/>
    <property type="project" value="TreeGrafter"/>
</dbReference>
<dbReference type="GO" id="GO:0006271">
    <property type="term" value="P:DNA strand elongation involved in DNA replication"/>
    <property type="evidence" value="ECO:0007669"/>
    <property type="project" value="TreeGrafter"/>
</dbReference>
<dbReference type="VEuPathDB" id="TriTrypDB:LtaPh_2514500"/>
<feature type="domain" description="DNA polymerase alpha/delta/epsilon subunit B" evidence="3">
    <location>
        <begin position="434"/>
        <end position="508"/>
    </location>
</feature>
<protein>
    <submittedName>
        <fullName evidence="5">DNA polymerase delta subunit 2, putative</fullName>
    </submittedName>
</protein>
<gene>
    <name evidence="5" type="ORF">LtaPh_2514500</name>
</gene>
<accession>A0A640KJ37</accession>
<name>A0A640KJ37_LEITA</name>
<dbReference type="InterPro" id="IPR007185">
    <property type="entry name" value="DNA_pol_a/d/e_bsu"/>
</dbReference>
<dbReference type="AlphaFoldDB" id="A0A640KJ37"/>
<evidence type="ECO:0000259" key="3">
    <source>
        <dbReference type="Pfam" id="PF04042"/>
    </source>
</evidence>
<feature type="domain" description="DNA polymerase delta subunit OB-fold" evidence="4">
    <location>
        <begin position="36"/>
        <end position="217"/>
    </location>
</feature>
<dbReference type="Pfam" id="PF18018">
    <property type="entry name" value="DNA_pol_D_N"/>
    <property type="match status" value="1"/>
</dbReference>
<dbReference type="OrthoDB" id="3763at2759"/>
<reference evidence="5" key="1">
    <citation type="submission" date="2019-11" db="EMBL/GenBank/DDBJ databases">
        <title>Leishmania tarentolae CDS.</title>
        <authorList>
            <person name="Goto Y."/>
            <person name="Yamagishi J."/>
        </authorList>
    </citation>
    <scope>NUCLEOTIDE SEQUENCE [LARGE SCALE GENOMIC DNA]</scope>
    <source>
        <strain evidence="5">Parrot Tar II</strain>
    </source>
</reference>
<evidence type="ECO:0000259" key="4">
    <source>
        <dbReference type="Pfam" id="PF18018"/>
    </source>
</evidence>
<comment type="caution">
    <text evidence="5">The sequence shown here is derived from an EMBL/GenBank/DDBJ whole genome shotgun (WGS) entry which is preliminary data.</text>
</comment>
<sequence length="592" mass="64657">MISNGSTVATAETRSACPITRTHQRFLLRSLEFTQQYAPMYRCRMGAQYKSALRAIQRIVQEDPKYGPEAGAMTSRRVLELQPGIPAVCVGIVYKNMKLLPRFLDEYQSELVRIDAGDDDNDEENGVVEAAPLGRSEDAGAAAMHRHNEAEEDVNNDGQTLAAADEHYSVCSRADELMLEDSSGRALIQGLDAERFCTGIVLGIYGTLLPNGSVRVLRYAFGGDLRFTFVPRPLIRAASPCYIAFVGGLNLNIPRGTSKEEQASAARARASLELLVEFLCGNTGNDSLRAKAKCISRLVIGGDSIAPTDELKLKKKVKLDPSDHVRLNDDKAQASTVTSAALMRQLDTLLERVARTVEVELMPGANDMSNAFQPQQPLHPLLLPRAGKHSTLRLVSNPFSFIAQPPDAATAELEVRSEERVESEAKKHKAEVANGINFFVTSGQNINDVARESRFPTRLDTLCMVVMSGCACPTAPNTLFSYPFCNHDPFLFQDTPHCVVACDQPQFETRYVTLEELHEETHYSFTGPASSSVRSKEKAGAVSSKDEENKAALAEAGVRLICVPSFDRSGALVLVDVNSPTLETSVVTFSVP</sequence>